<proteinExistence type="predicted"/>
<reference evidence="1 2" key="1">
    <citation type="submission" date="2019-01" db="EMBL/GenBank/DDBJ databases">
        <authorList>
            <person name="Chen W.-M."/>
        </authorList>
    </citation>
    <scope>NUCLEOTIDE SEQUENCE [LARGE SCALE GENOMIC DNA]</scope>
    <source>
        <strain evidence="1 2">KYPC3</strain>
    </source>
</reference>
<protein>
    <submittedName>
        <fullName evidence="1">DUF885 domain-containing protein</fullName>
    </submittedName>
</protein>
<dbReference type="AlphaFoldDB" id="A0A437QF46"/>
<name>A0A437QF46_9GAMM</name>
<keyword evidence="2" id="KW-1185">Reference proteome</keyword>
<evidence type="ECO:0000313" key="1">
    <source>
        <dbReference type="EMBL" id="RVU33177.1"/>
    </source>
</evidence>
<evidence type="ECO:0000313" key="2">
    <source>
        <dbReference type="Proteomes" id="UP000283077"/>
    </source>
</evidence>
<dbReference type="InterPro" id="IPR010281">
    <property type="entry name" value="DUF885"/>
</dbReference>
<dbReference type="OrthoDB" id="9769898at2"/>
<sequence length="615" mass="69702">MFYKNKKGNEQMGKWVLRIFLLILAAITVLAVNAIWFKPFSSRVFYERVFLEFGLESPELLTQLRMLESLGIRSHNAKLDDRSQQAGDAQQAKLKADLATLRQYDRNAMSEQEKLSYDMLEWFMAHGADGEQWRYHGYPVNQLFGVQNSLPNFMVNSHPLHDLTDAEHYIARLEQFNRVFLQVVEDLQIRANKGVIPPRFVLEKVLAEMQGFTAGPVDQQLLYKHFAGKVDAIEGIDAQTATALKQKVATAIESSVLPGYQHLTEYLQALLPQTTTDDGVWKLPNGEAYYAYMLKEHTTTDLTPAQIHQLGLDEVARIQQQMLTTLQAQGISGNHVPTMMKALGDDPRFLYPDTAEARLQILADYKTMLADINTRLDGAFNIRPKADMDVQRVPEFSEKTAPGAYYNAPAMDGSRPGVFYANLYNIKATPKFSMKTLAVHEGIPGHHFQIAIQQELEGLPTFRKILPFTVYAEGWALYTEQLMAERGLYQDDPFGDLGRLQDELFRAIRLVVDTGIHHHRWTREQAIEYMAGNSGMAASDVEAEIERYIVMPGQACAYKIGMLKIVELRNKAQTELGDKFKLTDFHDVVLKNGSMPIAILQRVVEQYISETKAKA</sequence>
<dbReference type="PANTHER" id="PTHR33361:SF2">
    <property type="entry name" value="DUF885 DOMAIN-CONTAINING PROTEIN"/>
    <property type="match status" value="1"/>
</dbReference>
<comment type="caution">
    <text evidence="1">The sequence shown here is derived from an EMBL/GenBank/DDBJ whole genome shotgun (WGS) entry which is preliminary data.</text>
</comment>
<accession>A0A437QF46</accession>
<organism evidence="1 2">
    <name type="scientific">Rheinheimera riviphila</name>
    <dbReference type="NCBI Taxonomy" id="1834037"/>
    <lineage>
        <taxon>Bacteria</taxon>
        <taxon>Pseudomonadati</taxon>
        <taxon>Pseudomonadota</taxon>
        <taxon>Gammaproteobacteria</taxon>
        <taxon>Chromatiales</taxon>
        <taxon>Chromatiaceae</taxon>
        <taxon>Rheinheimera</taxon>
    </lineage>
</organism>
<dbReference type="Proteomes" id="UP000283077">
    <property type="component" value="Unassembled WGS sequence"/>
</dbReference>
<dbReference type="PANTHER" id="PTHR33361">
    <property type="entry name" value="GLR0591 PROTEIN"/>
    <property type="match status" value="1"/>
</dbReference>
<gene>
    <name evidence="1" type="ORF">EOE67_17745</name>
</gene>
<dbReference type="Pfam" id="PF05960">
    <property type="entry name" value="DUF885"/>
    <property type="match status" value="1"/>
</dbReference>
<dbReference type="EMBL" id="SACS01000025">
    <property type="protein sequence ID" value="RVU33177.1"/>
    <property type="molecule type" value="Genomic_DNA"/>
</dbReference>